<protein>
    <submittedName>
        <fullName evidence="1">Uncharacterized protein</fullName>
    </submittedName>
</protein>
<evidence type="ECO:0000313" key="1">
    <source>
        <dbReference type="EMBL" id="KAG9328127.1"/>
    </source>
</evidence>
<organism evidence="1 2">
    <name type="scientific">Albula glossodonta</name>
    <name type="common">roundjaw bonefish</name>
    <dbReference type="NCBI Taxonomy" id="121402"/>
    <lineage>
        <taxon>Eukaryota</taxon>
        <taxon>Metazoa</taxon>
        <taxon>Chordata</taxon>
        <taxon>Craniata</taxon>
        <taxon>Vertebrata</taxon>
        <taxon>Euteleostomi</taxon>
        <taxon>Actinopterygii</taxon>
        <taxon>Neopterygii</taxon>
        <taxon>Teleostei</taxon>
        <taxon>Albuliformes</taxon>
        <taxon>Albulidae</taxon>
        <taxon>Albula</taxon>
    </lineage>
</organism>
<dbReference type="EMBL" id="JAFBMS010002657">
    <property type="protein sequence ID" value="KAG9328127.1"/>
    <property type="molecule type" value="Genomic_DNA"/>
</dbReference>
<proteinExistence type="predicted"/>
<name>A0A8T2MUI3_9TELE</name>
<evidence type="ECO:0000313" key="2">
    <source>
        <dbReference type="Proteomes" id="UP000824540"/>
    </source>
</evidence>
<comment type="caution">
    <text evidence="1">The sequence shown here is derived from an EMBL/GenBank/DDBJ whole genome shotgun (WGS) entry which is preliminary data.</text>
</comment>
<sequence>MREPIRIQHALWMGNRVVFTALCWGVGEQQHHDRMEWNVVWCCCAVNPGGLLGDDAIPHMSSRRTITQVSSLCLSVSVSVSSEELADSRKIARPVKGGGYFSGNKTASPCLSILCALEDYLVSFLPPLFQKGRNQNPGSSAGVLLSSKRKIHRCILPCSSTNVVKPPDHLRLTGRAEARETLVPCREIGVTLYLNILSSKVSMRSPVFIKSNREKLTFEWSQNQKGLQNSKARVIYLCCLLRIGKETVTHCVGAALGVLLQHVAHMLRLSYACDVASQTHRGKRERKRSTA</sequence>
<dbReference type="Proteomes" id="UP000824540">
    <property type="component" value="Unassembled WGS sequence"/>
</dbReference>
<dbReference type="AlphaFoldDB" id="A0A8T2MUI3"/>
<accession>A0A8T2MUI3</accession>
<gene>
    <name evidence="1" type="ORF">JZ751_016296</name>
</gene>
<keyword evidence="2" id="KW-1185">Reference proteome</keyword>
<reference evidence="1" key="1">
    <citation type="thesis" date="2021" institute="BYU ScholarsArchive" country="Provo, UT, USA">
        <title>Applications of and Algorithms for Genome Assembly and Genomic Analyses with an Emphasis on Marine Teleosts.</title>
        <authorList>
            <person name="Pickett B.D."/>
        </authorList>
    </citation>
    <scope>NUCLEOTIDE SEQUENCE</scope>
    <source>
        <strain evidence="1">HI-2016</strain>
    </source>
</reference>